<accession>A0A8S1IZM2</accession>
<dbReference type="OrthoDB" id="442692at2759"/>
<dbReference type="GO" id="GO:1904158">
    <property type="term" value="P:axonemal central apparatus assembly"/>
    <property type="evidence" value="ECO:0007669"/>
    <property type="project" value="TreeGrafter"/>
</dbReference>
<keyword evidence="2" id="KW-1185">Reference proteome</keyword>
<protein>
    <submittedName>
        <fullName evidence="1">Uncharacterized protein</fullName>
    </submittedName>
</protein>
<dbReference type="Proteomes" id="UP000708148">
    <property type="component" value="Unassembled WGS sequence"/>
</dbReference>
<dbReference type="PANTHER" id="PTHR23053">
    <property type="entry name" value="DLEC1 DELETED IN LUNG AND ESOPHAGEAL CANCER 1"/>
    <property type="match status" value="1"/>
</dbReference>
<sequence>VTLKFSPTEVEECRRVITCDIPNLPDDQDPVARSVNGKALRPLCHFDLPGSDYISAGRRKPDMTGPGGGLDPLDPATKIVEFTSLGTMVQNTMRFHVANPTNISYEFVWDRVEVPSSDATASPFSCLTRRGVMSGGRRYEMAFDFTPTCSKVHESFWVFRVPEHRIDSPFLLGRILSSSFTRLRGQFRPSQASKSLFISDLSWKSL</sequence>
<dbReference type="GO" id="GO:0003341">
    <property type="term" value="P:cilium movement"/>
    <property type="evidence" value="ECO:0007669"/>
    <property type="project" value="TreeGrafter"/>
</dbReference>
<feature type="non-terminal residue" evidence="1">
    <location>
        <position position="206"/>
    </location>
</feature>
<proteinExistence type="predicted"/>
<dbReference type="AlphaFoldDB" id="A0A8S1IZM2"/>
<evidence type="ECO:0000313" key="1">
    <source>
        <dbReference type="EMBL" id="CAD7699390.1"/>
    </source>
</evidence>
<comment type="caution">
    <text evidence="1">The sequence shown here is derived from an EMBL/GenBank/DDBJ whole genome shotgun (WGS) entry which is preliminary data.</text>
</comment>
<evidence type="ECO:0000313" key="2">
    <source>
        <dbReference type="Proteomes" id="UP000708148"/>
    </source>
</evidence>
<dbReference type="InterPro" id="IPR033305">
    <property type="entry name" value="Hydin-like"/>
</dbReference>
<name>A0A8S1IZM2_9CHLO</name>
<dbReference type="EMBL" id="CAJHUC010001010">
    <property type="protein sequence ID" value="CAD7699390.1"/>
    <property type="molecule type" value="Genomic_DNA"/>
</dbReference>
<reference evidence="1" key="1">
    <citation type="submission" date="2020-12" db="EMBL/GenBank/DDBJ databases">
        <authorList>
            <person name="Iha C."/>
        </authorList>
    </citation>
    <scope>NUCLEOTIDE SEQUENCE</scope>
</reference>
<dbReference type="GO" id="GO:0005930">
    <property type="term" value="C:axoneme"/>
    <property type="evidence" value="ECO:0007669"/>
    <property type="project" value="TreeGrafter"/>
</dbReference>
<organism evidence="1 2">
    <name type="scientific">Ostreobium quekettii</name>
    <dbReference type="NCBI Taxonomy" id="121088"/>
    <lineage>
        <taxon>Eukaryota</taxon>
        <taxon>Viridiplantae</taxon>
        <taxon>Chlorophyta</taxon>
        <taxon>core chlorophytes</taxon>
        <taxon>Ulvophyceae</taxon>
        <taxon>TCBD clade</taxon>
        <taxon>Bryopsidales</taxon>
        <taxon>Ostreobineae</taxon>
        <taxon>Ostreobiaceae</taxon>
        <taxon>Ostreobium</taxon>
    </lineage>
</organism>
<dbReference type="PANTHER" id="PTHR23053:SF0">
    <property type="entry name" value="HYDROCEPHALUS-INDUCING PROTEIN HOMOLOG"/>
    <property type="match status" value="1"/>
</dbReference>
<gene>
    <name evidence="1" type="ORF">OSTQU699_LOCUS4749</name>
</gene>